<keyword evidence="4 14" id="KW-0138">CF(0)</keyword>
<dbReference type="GO" id="GO:0031966">
    <property type="term" value="C:mitochondrial membrane"/>
    <property type="evidence" value="ECO:0007669"/>
    <property type="project" value="UniProtKB-SubCell"/>
</dbReference>
<keyword evidence="6 14" id="KW-0375">Hydrogen ion transport</keyword>
<evidence type="ECO:0000256" key="7">
    <source>
        <dbReference type="ARBA" id="ARBA00022989"/>
    </source>
</evidence>
<sequence length="55" mass="6542">MPQLNPTPWFAIMVFSWVVFLAIIPPKILAHTYPNEPAHQSSEKMMMEPWAWPWF</sequence>
<dbReference type="InterPro" id="IPR001421">
    <property type="entry name" value="ATP8_metazoa"/>
</dbReference>
<geneLocation type="mitochondrion" evidence="16"/>
<dbReference type="GO" id="GO:0015078">
    <property type="term" value="F:proton transmembrane transporter activity"/>
    <property type="evidence" value="ECO:0007669"/>
    <property type="project" value="InterPro"/>
</dbReference>
<name>Q7YDN1_9TELE</name>
<comment type="subunit">
    <text evidence="13">Component of the ATP synthase complex composed at least of ATP5F1A/subunit alpha, ATP5F1B/subunit beta, ATP5MC1/subunit c (homooctomer), MT-ATP6/subunit a, MT-ATP8/subunit 8, ATP5ME/subunit e, ATP5MF/subunit f, ATP5MG/subunit g, ATP5MK/subunit k, ATP5MJ/subunit j, ATP5F1C/subunit gamma, ATP5F1D/subunit delta, ATP5F1E/subunit epsilon, ATP5PF/subunit F6, ATP5PB/subunit b, ATP5PD/subunit d, ATP5PO/subunit OSCP. ATP synthase complex consists of a soluble F(1) head domain (subunits alpha(3) and beta(3)) - the catalytic core - and a membrane F(0) domain - the membrane proton channel (subunits c, a, 8, e, f, g, k and j). These two domains are linked by a central stalk (subunits gamma, delta, and epsilon) rotating inside the F1 region and a stationary peripheral stalk (subunits F6, b, d, and OSCP).</text>
</comment>
<evidence type="ECO:0000256" key="3">
    <source>
        <dbReference type="ARBA" id="ARBA00022448"/>
    </source>
</evidence>
<organism evidence="16">
    <name type="scientific">Pomachromis fuscidorsalis</name>
    <name type="common">Tahitian reef-damsel</name>
    <dbReference type="NCBI Taxonomy" id="229143"/>
    <lineage>
        <taxon>Eukaryota</taxon>
        <taxon>Metazoa</taxon>
        <taxon>Chordata</taxon>
        <taxon>Craniata</taxon>
        <taxon>Vertebrata</taxon>
        <taxon>Euteleostomi</taxon>
        <taxon>Actinopterygii</taxon>
        <taxon>Neopterygii</taxon>
        <taxon>Teleostei</taxon>
        <taxon>Neoteleostei</taxon>
        <taxon>Acanthomorphata</taxon>
        <taxon>Ovalentaria</taxon>
        <taxon>Pomacentridae</taxon>
        <taxon>Pomachromis</taxon>
    </lineage>
</organism>
<dbReference type="EMBL" id="AY208503">
    <property type="protein sequence ID" value="AAP75467.1"/>
    <property type="molecule type" value="Genomic_DNA"/>
</dbReference>
<dbReference type="InterPro" id="IPR050635">
    <property type="entry name" value="ATPase_protein_8"/>
</dbReference>
<accession>Q7YDN1</accession>
<dbReference type="PANTHER" id="PTHR39937">
    <property type="entry name" value="ATP SYNTHASE PROTEIN 8"/>
    <property type="match status" value="1"/>
</dbReference>
<protein>
    <recommendedName>
        <fullName evidence="14">ATP synthase complex subunit 8</fullName>
    </recommendedName>
</protein>
<evidence type="ECO:0000256" key="9">
    <source>
        <dbReference type="ARBA" id="ARBA00023128"/>
    </source>
</evidence>
<evidence type="ECO:0000256" key="1">
    <source>
        <dbReference type="ARBA" id="ARBA00004304"/>
    </source>
</evidence>
<keyword evidence="5 14" id="KW-0812">Transmembrane</keyword>
<evidence type="ECO:0000256" key="13">
    <source>
        <dbReference type="ARBA" id="ARBA00064647"/>
    </source>
</evidence>
<comment type="similarity">
    <text evidence="2 14">Belongs to the ATPase protein 8 family.</text>
</comment>
<proteinExistence type="inferred from homology"/>
<dbReference type="AlphaFoldDB" id="Q7YDN1"/>
<evidence type="ECO:0000256" key="2">
    <source>
        <dbReference type="ARBA" id="ARBA00008892"/>
    </source>
</evidence>
<evidence type="ECO:0000256" key="4">
    <source>
        <dbReference type="ARBA" id="ARBA00022547"/>
    </source>
</evidence>
<evidence type="ECO:0000256" key="5">
    <source>
        <dbReference type="ARBA" id="ARBA00022692"/>
    </source>
</evidence>
<comment type="function">
    <text evidence="12">Subunit 8, of the mitochondrial membrane ATP synthase complex (F(1)F(0) ATP synthase or Complex V) that produces ATP from ADP in the presence of a proton gradient across the membrane which is generated by electron transport complexes of the respiratory chain. ATP synthase complex consist of a soluble F(1) head domain - the catalytic core - and a membrane F(1) domain - the membrane proton channel. These two domains are linked by a central stalk rotating inside the F(1) region and a stationary peripheral stalk. During catalysis, ATP synthesis in the catalytic domain of F(1) is coupled via a rotary mechanism of the central stalk subunits to proton translocation. In vivo, can only synthesize ATP although its ATP hydrolase activity can be activated artificially in vitro. Part of the complex F(0) domain.</text>
</comment>
<keyword evidence="7 15" id="KW-1133">Transmembrane helix</keyword>
<evidence type="ECO:0000313" key="16">
    <source>
        <dbReference type="EMBL" id="AAP75467.1"/>
    </source>
</evidence>
<comment type="subcellular location">
    <subcellularLocation>
        <location evidence="1 14">Mitochondrion membrane</location>
        <topology evidence="1 14">Single-pass membrane protein</topology>
    </subcellularLocation>
</comment>
<keyword evidence="3 14" id="KW-0813">Transport</keyword>
<keyword evidence="8 14" id="KW-0406">Ion transport</keyword>
<reference evidence="16" key="1">
    <citation type="journal article" date="2004" name="Mol. Phylogenet. Evol.">
        <title>Molecular systematics of the damselfishes (Teleostei: Pomacentridae): Bayesian phylogenetic analyses of mitochondrial and nuclear DNA sequences.</title>
        <authorList>
            <person name="Quenouille B."/>
            <person name="Bermingham E."/>
            <person name="Planes S."/>
        </authorList>
    </citation>
    <scope>NUCLEOTIDE SEQUENCE</scope>
</reference>
<keyword evidence="9 14" id="KW-0496">Mitochondrion</keyword>
<keyword evidence="10 15" id="KW-0472">Membrane</keyword>
<evidence type="ECO:0000256" key="8">
    <source>
        <dbReference type="ARBA" id="ARBA00023065"/>
    </source>
</evidence>
<dbReference type="PANTHER" id="PTHR39937:SF1">
    <property type="entry name" value="ATP SYNTHASE PROTEIN 8"/>
    <property type="match status" value="1"/>
</dbReference>
<dbReference type="Pfam" id="PF00895">
    <property type="entry name" value="ATP-synt_8"/>
    <property type="match status" value="1"/>
</dbReference>
<evidence type="ECO:0000256" key="12">
    <source>
        <dbReference type="ARBA" id="ARBA00053067"/>
    </source>
</evidence>
<evidence type="ECO:0000256" key="10">
    <source>
        <dbReference type="ARBA" id="ARBA00023136"/>
    </source>
</evidence>
<evidence type="ECO:0000256" key="6">
    <source>
        <dbReference type="ARBA" id="ARBA00022781"/>
    </source>
</evidence>
<dbReference type="GO" id="GO:0045259">
    <property type="term" value="C:proton-transporting ATP synthase complex"/>
    <property type="evidence" value="ECO:0007669"/>
    <property type="project" value="UniProtKB-KW"/>
</dbReference>
<dbReference type="GO" id="GO:0015986">
    <property type="term" value="P:proton motive force-driven ATP synthesis"/>
    <property type="evidence" value="ECO:0007669"/>
    <property type="project" value="InterPro"/>
</dbReference>
<evidence type="ECO:0000256" key="15">
    <source>
        <dbReference type="SAM" id="Phobius"/>
    </source>
</evidence>
<keyword evidence="11" id="KW-0066">ATP synthesis</keyword>
<feature type="transmembrane region" description="Helical" evidence="15">
    <location>
        <begin position="6"/>
        <end position="24"/>
    </location>
</feature>
<evidence type="ECO:0000256" key="11">
    <source>
        <dbReference type="ARBA" id="ARBA00023310"/>
    </source>
</evidence>
<evidence type="ECO:0000256" key="14">
    <source>
        <dbReference type="RuleBase" id="RU003661"/>
    </source>
</evidence>